<protein>
    <recommendedName>
        <fullName evidence="4">PH domain-containing protein</fullName>
    </recommendedName>
</protein>
<name>A0A937ADL3_9BACT</name>
<dbReference type="EMBL" id="JAERQG010000004">
    <property type="protein sequence ID" value="MBL0766860.1"/>
    <property type="molecule type" value="Genomic_DNA"/>
</dbReference>
<proteinExistence type="predicted"/>
<dbReference type="AlphaFoldDB" id="A0A937ADL3"/>
<keyword evidence="1" id="KW-1133">Transmembrane helix</keyword>
<keyword evidence="1" id="KW-0472">Membrane</keyword>
<reference evidence="2" key="1">
    <citation type="submission" date="2021-01" db="EMBL/GenBank/DDBJ databases">
        <title>Marivirga sp. nov., isolated from intertidal surface sediments.</title>
        <authorList>
            <person name="Zhang M."/>
        </authorList>
    </citation>
    <scope>NUCLEOTIDE SEQUENCE</scope>
    <source>
        <strain evidence="2">SM1354</strain>
    </source>
</reference>
<feature type="transmembrane region" description="Helical" evidence="1">
    <location>
        <begin position="12"/>
        <end position="33"/>
    </location>
</feature>
<sequence>MIKSGPKYQTVFALSVFLILLFISFFFLLNSLLSNPEFFILKLILTPIVLVIALLILNKLIAGVKTIEAGNNQISVFHPISRKRIKLQIADILGWQEEVVKTKNGDFRETKILYAKKKVIKLSNKENTEYDRLVKYLRQKAKKKEVRNK</sequence>
<keyword evidence="1" id="KW-0812">Transmembrane</keyword>
<evidence type="ECO:0000256" key="1">
    <source>
        <dbReference type="SAM" id="Phobius"/>
    </source>
</evidence>
<organism evidence="2 3">
    <name type="scientific">Marivirga atlantica</name>
    <dbReference type="NCBI Taxonomy" id="1548457"/>
    <lineage>
        <taxon>Bacteria</taxon>
        <taxon>Pseudomonadati</taxon>
        <taxon>Bacteroidota</taxon>
        <taxon>Cytophagia</taxon>
        <taxon>Cytophagales</taxon>
        <taxon>Marivirgaceae</taxon>
        <taxon>Marivirga</taxon>
    </lineage>
</organism>
<accession>A0A937ADL3</accession>
<dbReference type="Proteomes" id="UP000642920">
    <property type="component" value="Unassembled WGS sequence"/>
</dbReference>
<keyword evidence="3" id="KW-1185">Reference proteome</keyword>
<evidence type="ECO:0000313" key="3">
    <source>
        <dbReference type="Proteomes" id="UP000642920"/>
    </source>
</evidence>
<comment type="caution">
    <text evidence="2">The sequence shown here is derived from an EMBL/GenBank/DDBJ whole genome shotgun (WGS) entry which is preliminary data.</text>
</comment>
<evidence type="ECO:0000313" key="2">
    <source>
        <dbReference type="EMBL" id="MBL0766860.1"/>
    </source>
</evidence>
<feature type="transmembrane region" description="Helical" evidence="1">
    <location>
        <begin position="39"/>
        <end position="57"/>
    </location>
</feature>
<gene>
    <name evidence="2" type="ORF">JKP34_16445</name>
</gene>
<dbReference type="RefSeq" id="WP_201923856.1">
    <property type="nucleotide sequence ID" value="NZ_JAERQG010000004.1"/>
</dbReference>
<evidence type="ECO:0008006" key="4">
    <source>
        <dbReference type="Google" id="ProtNLM"/>
    </source>
</evidence>